<dbReference type="InterPro" id="IPR007139">
    <property type="entry name" value="DUF349"/>
</dbReference>
<feature type="region of interest" description="Disordered" evidence="1">
    <location>
        <begin position="632"/>
        <end position="652"/>
    </location>
</feature>
<dbReference type="AlphaFoldDB" id="A0A8B6X787"/>
<feature type="compositionally biased region" description="Basic and acidic residues" evidence="1">
    <location>
        <begin position="307"/>
        <end position="331"/>
    </location>
</feature>
<feature type="region of interest" description="Disordered" evidence="1">
    <location>
        <begin position="829"/>
        <end position="875"/>
    </location>
</feature>
<proteinExistence type="predicted"/>
<name>A0A8B6X787_9BURK</name>
<keyword evidence="2" id="KW-1185">Reference proteome</keyword>
<feature type="compositionally biased region" description="Low complexity" evidence="1">
    <location>
        <begin position="240"/>
        <end position="254"/>
    </location>
</feature>
<protein>
    <submittedName>
        <fullName evidence="3">DUF349 domain-containing protein</fullName>
    </submittedName>
</protein>
<dbReference type="OrthoDB" id="5523335at2"/>
<reference evidence="3" key="2">
    <citation type="submission" date="2025-08" db="UniProtKB">
        <authorList>
            <consortium name="RefSeq"/>
        </authorList>
    </citation>
    <scope>IDENTIFICATION</scope>
</reference>
<dbReference type="Pfam" id="PF03993">
    <property type="entry name" value="DUF349"/>
    <property type="match status" value="2"/>
</dbReference>
<feature type="region of interest" description="Disordered" evidence="1">
    <location>
        <begin position="240"/>
        <end position="273"/>
    </location>
</feature>
<feature type="compositionally biased region" description="Low complexity" evidence="1">
    <location>
        <begin position="16"/>
        <end position="25"/>
    </location>
</feature>
<accession>A0A8B6X787</accession>
<feature type="region of interest" description="Disordered" evidence="1">
    <location>
        <begin position="1"/>
        <end position="25"/>
    </location>
</feature>
<feature type="compositionally biased region" description="Basic and acidic residues" evidence="1">
    <location>
        <begin position="843"/>
        <end position="875"/>
    </location>
</feature>
<dbReference type="Proteomes" id="UP000675920">
    <property type="component" value="Unplaced"/>
</dbReference>
<dbReference type="RefSeq" id="WP_028312547.1">
    <property type="nucleotide sequence ID" value="NZ_KI519499.1"/>
</dbReference>
<evidence type="ECO:0000256" key="1">
    <source>
        <dbReference type="SAM" id="MobiDB-lite"/>
    </source>
</evidence>
<evidence type="ECO:0000313" key="2">
    <source>
        <dbReference type="Proteomes" id="UP000675920"/>
    </source>
</evidence>
<organism evidence="2 3">
    <name type="scientific">Derxia gummosa DSM 723</name>
    <dbReference type="NCBI Taxonomy" id="1121388"/>
    <lineage>
        <taxon>Bacteria</taxon>
        <taxon>Pseudomonadati</taxon>
        <taxon>Pseudomonadota</taxon>
        <taxon>Betaproteobacteria</taxon>
        <taxon>Burkholderiales</taxon>
        <taxon>Alcaligenaceae</taxon>
        <taxon>Derxia</taxon>
    </lineage>
</organism>
<feature type="compositionally biased region" description="Basic and acidic residues" evidence="1">
    <location>
        <begin position="633"/>
        <end position="652"/>
    </location>
</feature>
<reference evidence="3" key="1">
    <citation type="journal article" date="2003" name="BMC Microbiol.">
        <title>New knowledge from old: in silico discovery of novel protein domains in Streptomyces coelicolor.</title>
        <authorList>
            <person name="Yeats C."/>
            <person name="Bentley S."/>
            <person name="Bateman A."/>
        </authorList>
    </citation>
    <scope>NUCLEOTIDE SEQUENCE</scope>
</reference>
<evidence type="ECO:0000313" key="3">
    <source>
        <dbReference type="RefSeq" id="WP_028312547.1"/>
    </source>
</evidence>
<feature type="region of interest" description="Disordered" evidence="1">
    <location>
        <begin position="301"/>
        <end position="339"/>
    </location>
</feature>
<sequence>MVSWFKRSSPGDKPEAATPAAAPSPALTTADLAGFDEDKLVEVACGPHASNLRESAVARLTSEDALKKVQRWAGDHDKRVYKAASARLRATRDAGKALTDAERIVVAIEDLASAPVPANNRVSELDRAWAVTAPHVTGTPWVERFQTARQTLENRLIARAQLQRDVRDLQALVDAAPDALVQMTDDEVQAQLADIAARVAAAAAAPESQSVPSTLMSALATSAEALPGVVAERRAAQAEPAAEAAVAPEAAADASTGASTEAAPVGGAEASAPVADVAAEGEPATDAAAPAGDAEAAPIAEAGADGEPAKPQRTKAEAKADRAAAKAKAEEDLPPPLPQEQADALVPRIEALLKMVDDGHIDQAVEENRQIEAAIGAYRLPRKAAAPWRRAQARLAELRGWQRFGAEQVRDGLLAEAHHLAETEMAPEARAKAVQTLRNRWKAIDSESRQGAPGWLWRKFDEACEKAYAPAAAHFAELAAKRNEVNVKREALIAELEARATALDEARAAGQSIDWKPIAAAADSARRHWFGFGPLERHRADQRKLAERFDAVLGRLNAPLDETRKGELAARRDLIERAKQLAEGEQRSGFGPLKALQEEWQRHAQQVPLPRSQEQALWTEFRAACDAYAASLKAERESQTTERRTRDNERVEQRKAVEGTFRDAIKAARDKVELIAKIEAAPNDERLRSRWIELGNAGKLERPLAARFNALRPSTVAAPSVDGAEEDPGAGAVALAESTMQPVTPPTAEVLQGIGRDLIALELEAGVASPPDAEADRKRLQFEMLANRLKHRTAIEDPAAQLQRLVGIAGTGASVARRVAALITAKNEWVANPPPRVPAGGFGDRDRGDRGGRGERRGDDRRDRGDRDGPRGPRR</sequence>